<gene>
    <name evidence="2" type="ORF">HHL22_04455</name>
</gene>
<comment type="caution">
    <text evidence="2">The sequence shown here is derived from an EMBL/GenBank/DDBJ whole genome shotgun (WGS) entry which is preliminary data.</text>
</comment>
<evidence type="ECO:0000256" key="1">
    <source>
        <dbReference type="SAM" id="SignalP"/>
    </source>
</evidence>
<keyword evidence="3" id="KW-1185">Reference proteome</keyword>
<proteinExistence type="predicted"/>
<dbReference type="EMBL" id="JABBGH010000001">
    <property type="protein sequence ID" value="NML64451.1"/>
    <property type="molecule type" value="Genomic_DNA"/>
</dbReference>
<evidence type="ECO:0000313" key="2">
    <source>
        <dbReference type="EMBL" id="NML64451.1"/>
    </source>
</evidence>
<feature type="chain" id="PRO_5030810548" evidence="1">
    <location>
        <begin position="18"/>
        <end position="184"/>
    </location>
</feature>
<sequence length="184" mass="20862">MLNHRVLLLLLLGSVKAEVGCGQATTAATAAIQTQYQRISSNRATYKTRSISLDGESGEGGQGTAYYEGKEMKLLAVVHYEEMGKREAHYYYHNGQVFFALSSLYRYNRPIYYDKKTARNNGDPEAFDLKKAELTENRYYFQNGKLIRWLNSAKKPQPVAAATKNEDYQLLIADEARVRAAFAR</sequence>
<dbReference type="AlphaFoldDB" id="A0A7Y0ABQ5"/>
<evidence type="ECO:0000313" key="3">
    <source>
        <dbReference type="Proteomes" id="UP000559626"/>
    </source>
</evidence>
<protein>
    <submittedName>
        <fullName evidence="2">Uncharacterized protein</fullName>
    </submittedName>
</protein>
<name>A0A7Y0ABQ5_9BACT</name>
<keyword evidence="1" id="KW-0732">Signal</keyword>
<organism evidence="2 3">
    <name type="scientific">Hymenobacter polaris</name>
    <dbReference type="NCBI Taxonomy" id="2682546"/>
    <lineage>
        <taxon>Bacteria</taxon>
        <taxon>Pseudomonadati</taxon>
        <taxon>Bacteroidota</taxon>
        <taxon>Cytophagia</taxon>
        <taxon>Cytophagales</taxon>
        <taxon>Hymenobacteraceae</taxon>
        <taxon>Hymenobacter</taxon>
    </lineage>
</organism>
<feature type="signal peptide" evidence="1">
    <location>
        <begin position="1"/>
        <end position="17"/>
    </location>
</feature>
<dbReference type="RefSeq" id="WP_169529750.1">
    <property type="nucleotide sequence ID" value="NZ_JABBGH010000001.1"/>
</dbReference>
<reference evidence="2 3" key="1">
    <citation type="submission" date="2020-04" db="EMBL/GenBank/DDBJ databases">
        <title>Hymenobacter polaris sp. nov., isolated from Arctic soil.</title>
        <authorList>
            <person name="Dahal R.H."/>
        </authorList>
    </citation>
    <scope>NUCLEOTIDE SEQUENCE [LARGE SCALE GENOMIC DNA]</scope>
    <source>
        <strain evidence="2 3">RP-2-7</strain>
    </source>
</reference>
<dbReference type="Proteomes" id="UP000559626">
    <property type="component" value="Unassembled WGS sequence"/>
</dbReference>
<accession>A0A7Y0ABQ5</accession>